<evidence type="ECO:0000256" key="1">
    <source>
        <dbReference type="SAM" id="Phobius"/>
    </source>
</evidence>
<evidence type="ECO:0000313" key="3">
    <source>
        <dbReference type="Proteomes" id="UP000237968"/>
    </source>
</evidence>
<dbReference type="InterPro" id="IPR025450">
    <property type="entry name" value="YndJ-like"/>
</dbReference>
<organism evidence="2 3">
    <name type="scientific">Enhygromyxa salina</name>
    <dbReference type="NCBI Taxonomy" id="215803"/>
    <lineage>
        <taxon>Bacteria</taxon>
        <taxon>Pseudomonadati</taxon>
        <taxon>Myxococcota</taxon>
        <taxon>Polyangia</taxon>
        <taxon>Nannocystales</taxon>
        <taxon>Nannocystaceae</taxon>
        <taxon>Enhygromyxa</taxon>
    </lineage>
</organism>
<feature type="transmembrane region" description="Helical" evidence="1">
    <location>
        <begin position="137"/>
        <end position="159"/>
    </location>
</feature>
<gene>
    <name evidence="2" type="ORF">ENSA5_21390</name>
</gene>
<evidence type="ECO:0008006" key="4">
    <source>
        <dbReference type="Google" id="ProtNLM"/>
    </source>
</evidence>
<feature type="transmembrane region" description="Helical" evidence="1">
    <location>
        <begin position="236"/>
        <end position="256"/>
    </location>
</feature>
<feature type="transmembrane region" description="Helical" evidence="1">
    <location>
        <begin position="107"/>
        <end position="125"/>
    </location>
</feature>
<reference evidence="2 3" key="1">
    <citation type="submission" date="2018-03" db="EMBL/GenBank/DDBJ databases">
        <title>Draft Genome Sequences of the Obligatory Marine Myxobacteria Enhygromyxa salina SWB005.</title>
        <authorList>
            <person name="Poehlein A."/>
            <person name="Moghaddam J.A."/>
            <person name="Harms H."/>
            <person name="Alanjari M."/>
            <person name="Koenig G.M."/>
            <person name="Daniel R."/>
            <person name="Schaeberle T.F."/>
        </authorList>
    </citation>
    <scope>NUCLEOTIDE SEQUENCE [LARGE SCALE GENOMIC DNA]</scope>
    <source>
        <strain evidence="2 3">SWB005</strain>
    </source>
</reference>
<dbReference type="Pfam" id="PF14158">
    <property type="entry name" value="YndJ"/>
    <property type="match status" value="1"/>
</dbReference>
<feature type="transmembrane region" description="Helical" evidence="1">
    <location>
        <begin position="180"/>
        <end position="200"/>
    </location>
</feature>
<keyword evidence="1" id="KW-1133">Transmembrane helix</keyword>
<feature type="transmembrane region" description="Helical" evidence="1">
    <location>
        <begin position="68"/>
        <end position="86"/>
    </location>
</feature>
<feature type="transmembrane region" description="Helical" evidence="1">
    <location>
        <begin position="268"/>
        <end position="291"/>
    </location>
</feature>
<dbReference type="AlphaFoldDB" id="A0A2S9YCN0"/>
<keyword evidence="1" id="KW-0472">Membrane</keyword>
<feature type="transmembrane region" description="Helical" evidence="1">
    <location>
        <begin position="12"/>
        <end position="35"/>
    </location>
</feature>
<comment type="caution">
    <text evidence="2">The sequence shown here is derived from an EMBL/GenBank/DDBJ whole genome shotgun (WGS) entry which is preliminary data.</text>
</comment>
<sequence length="308" mass="31577">MIWIGWQLLAEPFAPIVLLVLSPLVLIPLLLAALAEERERSALMRALSWAQLPCALPLPLALSVEPGALALLSCLPWAGWTALAAVEGLRRVLAMVRRGGVRGLYDAELAIAAGLGFPVIGSGWLLCDRLAIEPLGFSPLIVLLTAVHFHHAGLTLPLSAGLLGRAMRGAGAGAGSSEPWRGAAVVVVLAVPLVAIGITVSPLLEVIAAGITAAAAIVVGTGMLQRSTSLPVIPALLSALSGSCLLAAMLFAASFALGEYRGAPWPDIASMIQLHGAVNALGFGLLGAWAWHLSPPAAPEATDSETPG</sequence>
<protein>
    <recommendedName>
        <fullName evidence="4">YndJ-like protein</fullName>
    </recommendedName>
</protein>
<dbReference type="Proteomes" id="UP000237968">
    <property type="component" value="Unassembled WGS sequence"/>
</dbReference>
<name>A0A2S9YCN0_9BACT</name>
<keyword evidence="1" id="KW-0812">Transmembrane</keyword>
<dbReference type="EMBL" id="PVNK01000112">
    <property type="protein sequence ID" value="PRQ02786.1"/>
    <property type="molecule type" value="Genomic_DNA"/>
</dbReference>
<accession>A0A2S9YCN0</accession>
<evidence type="ECO:0000313" key="2">
    <source>
        <dbReference type="EMBL" id="PRQ02786.1"/>
    </source>
</evidence>
<keyword evidence="3" id="KW-1185">Reference proteome</keyword>
<proteinExistence type="predicted"/>